<evidence type="ECO:0000256" key="1">
    <source>
        <dbReference type="SAM" id="Phobius"/>
    </source>
</evidence>
<feature type="signal peptide" evidence="2">
    <location>
        <begin position="1"/>
        <end position="20"/>
    </location>
</feature>
<dbReference type="NCBIfam" id="NF038126">
    <property type="entry name" value="PEP_CTERM_FxDxF"/>
    <property type="match status" value="1"/>
</dbReference>
<feature type="domain" description="Ice-binding protein C-terminal" evidence="3">
    <location>
        <begin position="178"/>
        <end position="202"/>
    </location>
</feature>
<keyword evidence="2" id="KW-0732">Signal</keyword>
<evidence type="ECO:0000256" key="2">
    <source>
        <dbReference type="SAM" id="SignalP"/>
    </source>
</evidence>
<dbReference type="RefSeq" id="WP_183982917.1">
    <property type="nucleotide sequence ID" value="NZ_JACIEV010000002.1"/>
</dbReference>
<organism evidence="4 5">
    <name type="scientific">Sphingomonas jinjuensis</name>
    <dbReference type="NCBI Taxonomy" id="535907"/>
    <lineage>
        <taxon>Bacteria</taxon>
        <taxon>Pseudomonadati</taxon>
        <taxon>Pseudomonadota</taxon>
        <taxon>Alphaproteobacteria</taxon>
        <taxon>Sphingomonadales</taxon>
        <taxon>Sphingomonadaceae</taxon>
        <taxon>Sphingomonas</taxon>
    </lineage>
</organism>
<dbReference type="NCBIfam" id="NF035944">
    <property type="entry name" value="PEPxxWA-CTERM"/>
    <property type="match status" value="1"/>
</dbReference>
<sequence length="211" mass="20608">MRLIVAAVVASALSGTSAVAAPVVGQISLGGYAQSVGSAGMGGATGISFANASGLSVTGTSGSISSFGAGSGSFSALGACSSQSSGCGTIKDIASLSTPAAISSFLTLTGTPAFSFDLSGLSMVSRSQDASGGSLSFTADGTINLAGFDQTPGQFFFTAQGNNIVSYSATVIARAAPAIPEPATWAMMLVGFSMVGIVARRRITATKVTFA</sequence>
<keyword evidence="1" id="KW-1133">Transmembrane helix</keyword>
<proteinExistence type="predicted"/>
<protein>
    <recommendedName>
        <fullName evidence="3">Ice-binding protein C-terminal domain-containing protein</fullName>
    </recommendedName>
</protein>
<feature type="chain" id="PRO_5032847101" description="Ice-binding protein C-terminal domain-containing protein" evidence="2">
    <location>
        <begin position="21"/>
        <end position="211"/>
    </location>
</feature>
<evidence type="ECO:0000313" key="4">
    <source>
        <dbReference type="EMBL" id="MBB4153264.1"/>
    </source>
</evidence>
<feature type="transmembrane region" description="Helical" evidence="1">
    <location>
        <begin position="182"/>
        <end position="199"/>
    </location>
</feature>
<dbReference type="NCBIfam" id="TIGR02595">
    <property type="entry name" value="PEP_CTERM"/>
    <property type="match status" value="1"/>
</dbReference>
<keyword evidence="5" id="KW-1185">Reference proteome</keyword>
<keyword evidence="1" id="KW-0472">Membrane</keyword>
<dbReference type="Pfam" id="PF07589">
    <property type="entry name" value="PEP-CTERM"/>
    <property type="match status" value="1"/>
</dbReference>
<evidence type="ECO:0000259" key="3">
    <source>
        <dbReference type="Pfam" id="PF07589"/>
    </source>
</evidence>
<dbReference type="InterPro" id="IPR013424">
    <property type="entry name" value="Ice-binding_C"/>
</dbReference>
<comment type="caution">
    <text evidence="4">The sequence shown here is derived from an EMBL/GenBank/DDBJ whole genome shotgun (WGS) entry which is preliminary data.</text>
</comment>
<dbReference type="Proteomes" id="UP000529795">
    <property type="component" value="Unassembled WGS sequence"/>
</dbReference>
<reference evidence="4 5" key="1">
    <citation type="submission" date="2020-08" db="EMBL/GenBank/DDBJ databases">
        <title>Genomic Encyclopedia of Type Strains, Phase IV (KMG-IV): sequencing the most valuable type-strain genomes for metagenomic binning, comparative biology and taxonomic classification.</title>
        <authorList>
            <person name="Goeker M."/>
        </authorList>
    </citation>
    <scope>NUCLEOTIDE SEQUENCE [LARGE SCALE GENOMIC DNA]</scope>
    <source>
        <strain evidence="4 5">YC6723</strain>
    </source>
</reference>
<name>A0A840FBW0_9SPHN</name>
<dbReference type="AlphaFoldDB" id="A0A840FBW0"/>
<evidence type="ECO:0000313" key="5">
    <source>
        <dbReference type="Proteomes" id="UP000529795"/>
    </source>
</evidence>
<keyword evidence="1" id="KW-0812">Transmembrane</keyword>
<dbReference type="EMBL" id="JACIEV010000002">
    <property type="protein sequence ID" value="MBB4153264.1"/>
    <property type="molecule type" value="Genomic_DNA"/>
</dbReference>
<accession>A0A840FBW0</accession>
<gene>
    <name evidence="4" type="ORF">GGQ80_001152</name>
</gene>